<evidence type="ECO:0000256" key="5">
    <source>
        <dbReference type="ARBA" id="ARBA00023180"/>
    </source>
</evidence>
<dbReference type="EMBL" id="JAZHYP010000001">
    <property type="protein sequence ID" value="MEN3322237.1"/>
    <property type="molecule type" value="Genomic_DNA"/>
</dbReference>
<feature type="region of interest" description="Disordered" evidence="6">
    <location>
        <begin position="1405"/>
        <end position="1465"/>
    </location>
</feature>
<feature type="domain" description="F5/8 type C" evidence="8">
    <location>
        <begin position="1861"/>
        <end position="1994"/>
    </location>
</feature>
<gene>
    <name evidence="10" type="ORF">VP395_00730</name>
</gene>
<feature type="domain" description="Fibronectin type-III" evidence="9">
    <location>
        <begin position="354"/>
        <end position="440"/>
    </location>
</feature>
<feature type="domain" description="Fibronectin type-III" evidence="9">
    <location>
        <begin position="1693"/>
        <end position="1778"/>
    </location>
</feature>
<keyword evidence="4" id="KW-0063">Aspartyl esterase</keyword>
<dbReference type="InterPro" id="IPR052063">
    <property type="entry name" value="Polysaccharide_Lyase_1"/>
</dbReference>
<dbReference type="PANTHER" id="PTHR42970:SF1">
    <property type="entry name" value="PECTATE LYASE C-RELATED"/>
    <property type="match status" value="1"/>
</dbReference>
<evidence type="ECO:0000256" key="4">
    <source>
        <dbReference type="ARBA" id="ARBA00023085"/>
    </source>
</evidence>
<evidence type="ECO:0000256" key="2">
    <source>
        <dbReference type="ARBA" id="ARBA00022729"/>
    </source>
</evidence>
<dbReference type="InterPro" id="IPR003961">
    <property type="entry name" value="FN3_dom"/>
</dbReference>
<dbReference type="SUPFAM" id="SSF51126">
    <property type="entry name" value="Pectin lyase-like"/>
    <property type="match status" value="3"/>
</dbReference>
<proteinExistence type="predicted"/>
<feature type="signal peptide" evidence="7">
    <location>
        <begin position="1"/>
        <end position="23"/>
    </location>
</feature>
<dbReference type="InterPro" id="IPR012334">
    <property type="entry name" value="Pectin_lyas_fold"/>
</dbReference>
<dbReference type="SUPFAM" id="SSF49785">
    <property type="entry name" value="Galactose-binding domain-like"/>
    <property type="match status" value="1"/>
</dbReference>
<dbReference type="InterPro" id="IPR013783">
    <property type="entry name" value="Ig-like_fold"/>
</dbReference>
<dbReference type="RefSeq" id="WP_346239780.1">
    <property type="nucleotide sequence ID" value="NZ_JAZHYP010000001.1"/>
</dbReference>
<feature type="domain" description="Fibronectin type-III" evidence="9">
    <location>
        <begin position="1510"/>
        <end position="1595"/>
    </location>
</feature>
<feature type="chain" id="PRO_5045885268" evidence="7">
    <location>
        <begin position="24"/>
        <end position="2098"/>
    </location>
</feature>
<dbReference type="Gene3D" id="2.60.120.260">
    <property type="entry name" value="Galactose-binding domain-like"/>
    <property type="match status" value="1"/>
</dbReference>
<evidence type="ECO:0000256" key="6">
    <source>
        <dbReference type="SAM" id="MobiDB-lite"/>
    </source>
</evidence>
<dbReference type="Pfam" id="PF18962">
    <property type="entry name" value="Por_Secre_tail"/>
    <property type="match status" value="1"/>
</dbReference>
<keyword evidence="5" id="KW-0325">Glycoprotein</keyword>
<dbReference type="SUPFAM" id="SSF49265">
    <property type="entry name" value="Fibronectin type III"/>
    <property type="match status" value="3"/>
</dbReference>
<dbReference type="InterPro" id="IPR011050">
    <property type="entry name" value="Pectin_lyase_fold/virulence"/>
</dbReference>
<keyword evidence="11" id="KW-1185">Reference proteome</keyword>
<evidence type="ECO:0000313" key="11">
    <source>
        <dbReference type="Proteomes" id="UP001416393"/>
    </source>
</evidence>
<reference evidence="10 11" key="1">
    <citation type="submission" date="2024-01" db="EMBL/GenBank/DDBJ databases">
        <title>Mariniflexile litorale sp. nov., isolated from the shallow sediments of the Sea of Japan.</title>
        <authorList>
            <person name="Romanenko L."/>
            <person name="Bystritskaya E."/>
            <person name="Isaeva M."/>
        </authorList>
    </citation>
    <scope>NUCLEOTIDE SEQUENCE [LARGE SCALE GENOMIC DNA]</scope>
    <source>
        <strain evidence="10 11">KCTC 32427</strain>
    </source>
</reference>
<dbReference type="NCBIfam" id="TIGR04183">
    <property type="entry name" value="Por_Secre_tail"/>
    <property type="match status" value="1"/>
</dbReference>
<dbReference type="Gene3D" id="2.60.40.10">
    <property type="entry name" value="Immunoglobulins"/>
    <property type="match status" value="7"/>
</dbReference>
<name>A0ABV0A5Q3_9FLAO</name>
<dbReference type="PROSITE" id="PS50853">
    <property type="entry name" value="FN3"/>
    <property type="match status" value="5"/>
</dbReference>
<dbReference type="Gene3D" id="2.160.20.10">
    <property type="entry name" value="Single-stranded right-handed beta-helix, Pectin lyase-like"/>
    <property type="match status" value="3"/>
</dbReference>
<comment type="caution">
    <text evidence="10">The sequence shown here is derived from an EMBL/GenBank/DDBJ whole genome shotgun (WGS) entry which is preliminary data.</text>
</comment>
<sequence length="2098" mass="227880">MKNLLLTSCIILLSLFTTCDMYAQPADTDIIVAQDGSGDYLTIQQAIDAVPSNSAEETVIYIKNGLYDDEKLFIPAEKKNITLIGESRTETIISYHTYNCSNQAICPTEEYTKWSVDNMLTAAAMTIIADGFRAENITVQNTAGPVGQAQALTIRGDKTTFINCDIKAYQDTVWFWNEGKRAYFQGCLIEGRTDYIYGGGIDFFNQCEIRSFGGGWITAPSTPGDQKYGFVFYDCDLTYAYNSPRSGDDGNLVRLGRPWHEYPKVTWLYCDMTDKIHPEGWGDEWNMEYSATSDSLELYEYQNRGIGADMSGRADWAGIRVLIDEEAPLYEMEVVLGGWNPLEGETPDTEAPSTPTNLFASGVAATSIDLSWANSNDNVGVTGYDVFLDNAFYSTVTGLSATVSELEPSTSYDFFVKAKDAAGNLSESSNTLTTSTIAETNPDVFADIIVAQDGSGDYTTIQPAIDAVPSNSSSRTVIYIKNGLYNTEKLIVPADKKNITFRGESRKETIISYHTYTCGQPICPAEENLKWSVENMRTAAALTIIADGFHGENLTVQNTAGPVGQAQALTIRGDKIVFINCDLLAYQDTIWFWNEGKRGYFEGCLIGGRTDYIYGGGIDFFYRCEIRSWGGAWITAPSTPENQKYGFVFYECNLTYANNSPRAGDDGNLIRFGRPWHEYPKVSWLYCNMTNMIHPEGWGDEWNMTYSSTSDKLELYEYQNVGPGADMSGRADWAGLRAMNEEEAPFYERAIVLAGNDGWDPVGAGSGNGEIATLSKHGSGSSSQTVDQNSPIEDFYYSWKNASTIKVTGLPAGIDVVIDNTAKTVSFSGTPTEGGEYPYTIETVGGGATATKNATFTVNYTEQAELIKHGAGGSSQTTVIGTPIQDFYYRWLNADTVEVNDVPEGIIVDIDNDLRQVSFSGSPTEAGTFNYTITTVGGLNTATKSGTFTVLGVNEATMTKHGSGSSRQTVELNTMITPFYYKWTNAVTVIVDGLPSGVSADIDNDGQEVHISGMPSEVGSFDYTITTVGGINQASKSGRITVELPVFTSEPAFPGAEGHGRFTTGGRGGQVIYVTNLNDSGAGSLREAVSASGPRIVMFKVSGIIELQSTLNISNNNITIAGQSAPGDGIAIKNHAVYVGADNVIIRYMRFRMGDEAQAENDAIWGRNNQNIIIDHCSMSWSTDECSSFYDNTNFTMQWCILSESLRNSVHGKGQHGYGGIWGGKKASFHHNLLAHHDSRNARLNGSRYSNLPELEIVDFRNNVIYNWGANSGYAGEGGSYNLVNNYYKPGPATSSNTSERIFSPNADGGSNNQLPGVWGVFYVDGNYMNESQPVINDNWIGIHPNPSSKDKEELKSSTEFDKGQITTHTAVATFNQVLQYAGTSHKRDDVDLRITEETLSGTYTFEGSNGSTNGLIDTQNDVGGWPTYNSEPAPQDSDNDGMPDSWEDSHGLDSSDPNDGNVKTISGIYTNVEVYLNELVAPITEAQNENGEANYTEPEDNLDTVTPIAPANLMASNITESSVDLNWDASTDNVAVTGYDVYVDSALYTTVTDTVASVTGLNESTAYEFYVQAKDAAGNISESSNVVTASTISGADETAPSAPENLQANNVTENSIDLSWDAASDNVGVTGYNLYVDGELYATIAETFTSVTELSEATTYSFYINATDDAGNVSENSETISETTLDRTPPTAPANLAANGATKNSINLSWDASADNVGVTGYDVYVDGNFYDTSSSTNISVTGLSEATSYEFYVTAKDNAENVSDASSSITKSTLDATAPTIPQNLSVSNITEMSADVNWEVSSDNVGVQEYEVFLNGAYHSSVFSNATTLNGLRHSTTYKVAVVAKDAAGNQSAFSETVAFSTVTPVSSNVGLSQPILASTSKGGREEAYANDGIGSTYWESKNGMPQWIRIDLGQPINVSNVTIDWGPSYGVAYAIEYSDDDISWNTDTYINNGNGGTDIYNVDFQARYVRVYVANSYYGKTVEIYELGVYSYDNTGSISRGKSKESSLSSNSAEEEQTLLVYPNPTYNNFRVNFGQQGRGATVLFYSTTGQLLFAKESVMEKELLISVDSYNSGLYFLKVIEKDKSSLVKVVIK</sequence>
<feature type="domain" description="Fibronectin type-III" evidence="9">
    <location>
        <begin position="1603"/>
        <end position="1692"/>
    </location>
</feature>
<accession>A0ABV0A5Q3</accession>
<evidence type="ECO:0000256" key="3">
    <source>
        <dbReference type="ARBA" id="ARBA00022801"/>
    </source>
</evidence>
<dbReference type="Pfam" id="PF01095">
    <property type="entry name" value="Pectinesterase"/>
    <property type="match status" value="2"/>
</dbReference>
<dbReference type="InterPro" id="IPR036116">
    <property type="entry name" value="FN3_sf"/>
</dbReference>
<feature type="compositionally biased region" description="Polar residues" evidence="6">
    <location>
        <begin position="1405"/>
        <end position="1433"/>
    </location>
</feature>
<dbReference type="InterPro" id="IPR008979">
    <property type="entry name" value="Galactose-bd-like_sf"/>
</dbReference>
<evidence type="ECO:0000259" key="9">
    <source>
        <dbReference type="PROSITE" id="PS50853"/>
    </source>
</evidence>
<dbReference type="PROSITE" id="PS50022">
    <property type="entry name" value="FA58C_3"/>
    <property type="match status" value="1"/>
</dbReference>
<dbReference type="PANTHER" id="PTHR42970">
    <property type="entry name" value="PECTATE LYASE C-RELATED"/>
    <property type="match status" value="1"/>
</dbReference>
<evidence type="ECO:0000256" key="1">
    <source>
        <dbReference type="ARBA" id="ARBA00022723"/>
    </source>
</evidence>
<protein>
    <submittedName>
        <fullName evidence="10">Pectinesterase family protein</fullName>
    </submittedName>
</protein>
<feature type="compositionally biased region" description="Polar residues" evidence="6">
    <location>
        <begin position="1456"/>
        <end position="1465"/>
    </location>
</feature>
<feature type="domain" description="Fibronectin type-III" evidence="9">
    <location>
        <begin position="1783"/>
        <end position="1868"/>
    </location>
</feature>
<dbReference type="CDD" id="cd00063">
    <property type="entry name" value="FN3"/>
    <property type="match status" value="5"/>
</dbReference>
<dbReference type="Pfam" id="PF22633">
    <property type="entry name" value="F5_F8_type_C_2"/>
    <property type="match status" value="1"/>
</dbReference>
<dbReference type="Proteomes" id="UP001416393">
    <property type="component" value="Unassembled WGS sequence"/>
</dbReference>
<evidence type="ECO:0000313" key="10">
    <source>
        <dbReference type="EMBL" id="MEN3322237.1"/>
    </source>
</evidence>
<keyword evidence="2 7" id="KW-0732">Signal</keyword>
<dbReference type="InterPro" id="IPR000070">
    <property type="entry name" value="Pectinesterase_cat"/>
</dbReference>
<dbReference type="Pfam" id="PF00041">
    <property type="entry name" value="fn3"/>
    <property type="match status" value="5"/>
</dbReference>
<evidence type="ECO:0000259" key="8">
    <source>
        <dbReference type="PROSITE" id="PS50022"/>
    </source>
</evidence>
<organism evidence="10 11">
    <name type="scientific">Mariniflexile soesokkakense</name>
    <dbReference type="NCBI Taxonomy" id="1343160"/>
    <lineage>
        <taxon>Bacteria</taxon>
        <taxon>Pseudomonadati</taxon>
        <taxon>Bacteroidota</taxon>
        <taxon>Flavobacteriia</taxon>
        <taxon>Flavobacteriales</taxon>
        <taxon>Flavobacteriaceae</taxon>
        <taxon>Mariniflexile</taxon>
    </lineage>
</organism>
<dbReference type="SMART" id="SM00060">
    <property type="entry name" value="FN3"/>
    <property type="match status" value="5"/>
</dbReference>
<dbReference type="InterPro" id="IPR000421">
    <property type="entry name" value="FA58C"/>
</dbReference>
<keyword evidence="1" id="KW-0479">Metal-binding</keyword>
<evidence type="ECO:0000256" key="7">
    <source>
        <dbReference type="SAM" id="SignalP"/>
    </source>
</evidence>
<keyword evidence="3" id="KW-0378">Hydrolase</keyword>
<dbReference type="InterPro" id="IPR026444">
    <property type="entry name" value="Secre_tail"/>
</dbReference>